<reference evidence="2" key="1">
    <citation type="journal article" date="2022" name="bioRxiv">
        <title>Sequencing and chromosome-scale assembly of the giantPleurodeles waltlgenome.</title>
        <authorList>
            <person name="Brown T."/>
            <person name="Elewa A."/>
            <person name="Iarovenko S."/>
            <person name="Subramanian E."/>
            <person name="Araus A.J."/>
            <person name="Petzold A."/>
            <person name="Susuki M."/>
            <person name="Suzuki K.-i.T."/>
            <person name="Hayashi T."/>
            <person name="Toyoda A."/>
            <person name="Oliveira C."/>
            <person name="Osipova E."/>
            <person name="Leigh N.D."/>
            <person name="Simon A."/>
            <person name="Yun M.H."/>
        </authorList>
    </citation>
    <scope>NUCLEOTIDE SEQUENCE</scope>
    <source>
        <strain evidence="2">20211129_DDA</strain>
        <tissue evidence="2">Liver</tissue>
    </source>
</reference>
<dbReference type="AlphaFoldDB" id="A0AAV7M217"/>
<feature type="region of interest" description="Disordered" evidence="1">
    <location>
        <begin position="134"/>
        <end position="169"/>
    </location>
</feature>
<gene>
    <name evidence="2" type="ORF">NDU88_002932</name>
</gene>
<dbReference type="Proteomes" id="UP001066276">
    <property type="component" value="Chromosome 10"/>
</dbReference>
<sequence>MHTGLTWFFCRIEAEADTLTQESTVRLLRLERKRGHGAVQPAGHRQGTRRRASSEDLQRLRRRGVRMDQRATADIYPFTFEACSSEYVRLLQLHRNVSPEPAGETCDGRQALKVWAEGNPLGLQMPHGVKRAWEHGECSESEELDYEEENKEEGKIVEESPPNGGGGGC</sequence>
<keyword evidence="3" id="KW-1185">Reference proteome</keyword>
<feature type="compositionally biased region" description="Acidic residues" evidence="1">
    <location>
        <begin position="139"/>
        <end position="151"/>
    </location>
</feature>
<accession>A0AAV7M217</accession>
<name>A0AAV7M217_PLEWA</name>
<protein>
    <submittedName>
        <fullName evidence="2">Uncharacterized protein</fullName>
    </submittedName>
</protein>
<comment type="caution">
    <text evidence="2">The sequence shown here is derived from an EMBL/GenBank/DDBJ whole genome shotgun (WGS) entry which is preliminary data.</text>
</comment>
<proteinExistence type="predicted"/>
<dbReference type="EMBL" id="JANPWB010000014">
    <property type="protein sequence ID" value="KAJ1097816.1"/>
    <property type="molecule type" value="Genomic_DNA"/>
</dbReference>
<organism evidence="2 3">
    <name type="scientific">Pleurodeles waltl</name>
    <name type="common">Iberian ribbed newt</name>
    <dbReference type="NCBI Taxonomy" id="8319"/>
    <lineage>
        <taxon>Eukaryota</taxon>
        <taxon>Metazoa</taxon>
        <taxon>Chordata</taxon>
        <taxon>Craniata</taxon>
        <taxon>Vertebrata</taxon>
        <taxon>Euteleostomi</taxon>
        <taxon>Amphibia</taxon>
        <taxon>Batrachia</taxon>
        <taxon>Caudata</taxon>
        <taxon>Salamandroidea</taxon>
        <taxon>Salamandridae</taxon>
        <taxon>Pleurodelinae</taxon>
        <taxon>Pleurodeles</taxon>
    </lineage>
</organism>
<evidence type="ECO:0000256" key="1">
    <source>
        <dbReference type="SAM" id="MobiDB-lite"/>
    </source>
</evidence>
<evidence type="ECO:0000313" key="2">
    <source>
        <dbReference type="EMBL" id="KAJ1097816.1"/>
    </source>
</evidence>
<feature type="region of interest" description="Disordered" evidence="1">
    <location>
        <begin position="34"/>
        <end position="56"/>
    </location>
</feature>
<evidence type="ECO:0000313" key="3">
    <source>
        <dbReference type="Proteomes" id="UP001066276"/>
    </source>
</evidence>